<proteinExistence type="predicted"/>
<dbReference type="Proteomes" id="UP000316714">
    <property type="component" value="Unassembled WGS sequence"/>
</dbReference>
<reference evidence="1 2" key="1">
    <citation type="submission" date="2019-02" db="EMBL/GenBank/DDBJ databases">
        <title>Deep-cultivation of Planctomycetes and their phenomic and genomic characterization uncovers novel biology.</title>
        <authorList>
            <person name="Wiegand S."/>
            <person name="Jogler M."/>
            <person name="Boedeker C."/>
            <person name="Pinto D."/>
            <person name="Vollmers J."/>
            <person name="Rivas-Marin E."/>
            <person name="Kohn T."/>
            <person name="Peeters S.H."/>
            <person name="Heuer A."/>
            <person name="Rast P."/>
            <person name="Oberbeckmann S."/>
            <person name="Bunk B."/>
            <person name="Jeske O."/>
            <person name="Meyerdierks A."/>
            <person name="Storesund J.E."/>
            <person name="Kallscheuer N."/>
            <person name="Luecker S."/>
            <person name="Lage O.M."/>
            <person name="Pohl T."/>
            <person name="Merkel B.J."/>
            <person name="Hornburger P."/>
            <person name="Mueller R.-W."/>
            <person name="Bruemmer F."/>
            <person name="Labrenz M."/>
            <person name="Spormann A.M."/>
            <person name="Op Den Camp H."/>
            <person name="Overmann J."/>
            <person name="Amann R."/>
            <person name="Jetten M.S.M."/>
            <person name="Mascher T."/>
            <person name="Medema M.H."/>
            <person name="Devos D.P."/>
            <person name="Kaster A.-K."/>
            <person name="Ovreas L."/>
            <person name="Rohde M."/>
            <person name="Galperin M.Y."/>
            <person name="Jogler C."/>
        </authorList>
    </citation>
    <scope>NUCLEOTIDE SEQUENCE [LARGE SCALE GENOMIC DNA]</scope>
    <source>
        <strain evidence="1 2">KOR34</strain>
    </source>
</reference>
<evidence type="ECO:0000313" key="2">
    <source>
        <dbReference type="Proteomes" id="UP000316714"/>
    </source>
</evidence>
<name>A0A5C5VJI9_9BACT</name>
<dbReference type="AlphaFoldDB" id="A0A5C5VJI9"/>
<evidence type="ECO:0000313" key="1">
    <source>
        <dbReference type="EMBL" id="TWT37975.1"/>
    </source>
</evidence>
<organism evidence="1 2">
    <name type="scientific">Posidoniimonas corsicana</name>
    <dbReference type="NCBI Taxonomy" id="1938618"/>
    <lineage>
        <taxon>Bacteria</taxon>
        <taxon>Pseudomonadati</taxon>
        <taxon>Planctomycetota</taxon>
        <taxon>Planctomycetia</taxon>
        <taxon>Pirellulales</taxon>
        <taxon>Lacipirellulaceae</taxon>
        <taxon>Posidoniimonas</taxon>
    </lineage>
</organism>
<sequence>MSYLRAIKMLLTLRCQESARLLSDASYRELSAVERWSVRLHQVGCGPCRKLADQLKQIDQAARTRVAQSQQMPEEMRRRIAAAVAKPGAADDA</sequence>
<evidence type="ECO:0008006" key="3">
    <source>
        <dbReference type="Google" id="ProtNLM"/>
    </source>
</evidence>
<accession>A0A5C5VJI9</accession>
<dbReference type="EMBL" id="SIHJ01000001">
    <property type="protein sequence ID" value="TWT37975.1"/>
    <property type="molecule type" value="Genomic_DNA"/>
</dbReference>
<gene>
    <name evidence="1" type="ORF">KOR34_29410</name>
</gene>
<dbReference type="RefSeq" id="WP_146565272.1">
    <property type="nucleotide sequence ID" value="NZ_SIHJ01000001.1"/>
</dbReference>
<comment type="caution">
    <text evidence="1">The sequence shown here is derived from an EMBL/GenBank/DDBJ whole genome shotgun (WGS) entry which is preliminary data.</text>
</comment>
<protein>
    <recommendedName>
        <fullName evidence="3">Zinc-finger domain-containing protein</fullName>
    </recommendedName>
</protein>
<keyword evidence="2" id="KW-1185">Reference proteome</keyword>
<dbReference type="OrthoDB" id="288331at2"/>